<dbReference type="RefSeq" id="WP_221287463.1">
    <property type="nucleotide sequence ID" value="NZ_AP024597.1"/>
</dbReference>
<dbReference type="InterPro" id="IPR028364">
    <property type="entry name" value="Ribosomal_uL1/biogenesis"/>
</dbReference>
<dbReference type="InterPro" id="IPR002143">
    <property type="entry name" value="Ribosomal_uL1"/>
</dbReference>
<evidence type="ECO:0000256" key="2">
    <source>
        <dbReference type="ARBA" id="ARBA00011838"/>
    </source>
</evidence>
<evidence type="ECO:0000256" key="4">
    <source>
        <dbReference type="ARBA" id="ARBA00022555"/>
    </source>
</evidence>
<dbReference type="PANTHER" id="PTHR36427">
    <property type="entry name" value="54S RIBOSOMAL PROTEIN L1, MITOCHONDRIAL"/>
    <property type="match status" value="1"/>
</dbReference>
<evidence type="ECO:0000256" key="5">
    <source>
        <dbReference type="ARBA" id="ARBA00022730"/>
    </source>
</evidence>
<comment type="function">
    <text evidence="11">Protein L1 is also a translational repressor protein, it controls the translation of its operon by binding to its mRNA.</text>
</comment>
<dbReference type="GO" id="GO:0015934">
    <property type="term" value="C:large ribosomal subunit"/>
    <property type="evidence" value="ECO:0007669"/>
    <property type="project" value="InterPro"/>
</dbReference>
<dbReference type="GO" id="GO:0006417">
    <property type="term" value="P:regulation of translation"/>
    <property type="evidence" value="ECO:0007669"/>
    <property type="project" value="UniProtKB-KW"/>
</dbReference>
<evidence type="ECO:0000256" key="10">
    <source>
        <dbReference type="ARBA" id="ARBA00045545"/>
    </source>
</evidence>
<dbReference type="Gene3D" id="3.30.190.20">
    <property type="match status" value="1"/>
</dbReference>
<dbReference type="GO" id="GO:0003735">
    <property type="term" value="F:structural constituent of ribosome"/>
    <property type="evidence" value="ECO:0007669"/>
    <property type="project" value="InterPro"/>
</dbReference>
<evidence type="ECO:0000313" key="14">
    <source>
        <dbReference type="Proteomes" id="UP000825123"/>
    </source>
</evidence>
<dbReference type="PIRSF" id="PIRSF002155">
    <property type="entry name" value="Ribosomal_L1"/>
    <property type="match status" value="1"/>
</dbReference>
<keyword evidence="5 11" id="KW-0699">rRNA-binding</keyword>
<comment type="function">
    <text evidence="11">Binds directly to 23S rRNA. Probably involved in E site tRNA release.</text>
</comment>
<proteinExistence type="inferred from homology"/>
<dbReference type="CDD" id="cd00403">
    <property type="entry name" value="Ribosomal_L1"/>
    <property type="match status" value="1"/>
</dbReference>
<dbReference type="InterPro" id="IPR023669">
    <property type="entry name" value="Ribosomal_uL1_arc"/>
</dbReference>
<dbReference type="SUPFAM" id="SSF56808">
    <property type="entry name" value="Ribosomal protein L1"/>
    <property type="match status" value="1"/>
</dbReference>
<dbReference type="EMBL" id="AP024597">
    <property type="protein sequence ID" value="BCU70808.1"/>
    <property type="molecule type" value="Genomic_DNA"/>
</dbReference>
<sequence>MLVERNNLVEALKQALDPSNNPKRGFTQSVDIIVTFKGVDMKKGELKLREIVPLPKPPTKARRVLVVPSFEQLESVKRASPNMILTKEELQKLQGQKRPVKKLARQNDWFLIAQDSMALAGRIIGPALGPRGKFPVPLPNSSDVTEYVNRFKRSTLVKTKDQPHVQAFIGTEDMKPDDLADNAIAVLNTIENKARVEANLRAIYVKTTMGKVVKVNLK</sequence>
<accession>A0A8D5U8D4</accession>
<keyword evidence="3 11" id="KW-0678">Repressor</keyword>
<keyword evidence="8 11" id="KW-0689">Ribosomal protein</keyword>
<dbReference type="Proteomes" id="UP000825123">
    <property type="component" value="Chromosome"/>
</dbReference>
<dbReference type="GO" id="GO:0006412">
    <property type="term" value="P:translation"/>
    <property type="evidence" value="ECO:0007669"/>
    <property type="project" value="UniProtKB-UniRule"/>
</dbReference>
<comment type="function">
    <text evidence="10">Probably involved in E site tRNA release. Binds directly to 23S rRNA.</text>
</comment>
<dbReference type="KEGG" id="csty:KN1_21050"/>
<keyword evidence="9 11" id="KW-0687">Ribonucleoprotein</keyword>
<name>A0A8D5U8D4_9CREN</name>
<keyword evidence="6 11" id="KW-0810">Translation regulation</keyword>
<comment type="similarity">
    <text evidence="1 11 12">Belongs to the universal ribosomal protein uL1 family.</text>
</comment>
<dbReference type="NCBIfam" id="NF003244">
    <property type="entry name" value="PRK04203.1"/>
    <property type="match status" value="1"/>
</dbReference>
<evidence type="ECO:0000256" key="8">
    <source>
        <dbReference type="ARBA" id="ARBA00022980"/>
    </source>
</evidence>
<dbReference type="InterPro" id="IPR016095">
    <property type="entry name" value="Ribosomal_uL1_3-a/b-sand"/>
</dbReference>
<dbReference type="PANTHER" id="PTHR36427:SF3">
    <property type="entry name" value="LARGE RIBOSOMAL SUBUNIT PROTEIN UL1M"/>
    <property type="match status" value="1"/>
</dbReference>
<keyword evidence="7 11" id="KW-0694">RNA-binding</keyword>
<dbReference type="InterPro" id="IPR023673">
    <property type="entry name" value="Ribosomal_uL1_CS"/>
</dbReference>
<keyword evidence="4 11" id="KW-0820">tRNA-binding</keyword>
<protein>
    <recommendedName>
        <fullName evidence="11">Large ribosomal subunit protein uL1</fullName>
    </recommendedName>
</protein>
<dbReference type="GO" id="GO:0000049">
    <property type="term" value="F:tRNA binding"/>
    <property type="evidence" value="ECO:0007669"/>
    <property type="project" value="UniProtKB-KW"/>
</dbReference>
<comment type="subunit">
    <text evidence="2 11">Part of the 50S ribosomal subunit.</text>
</comment>
<evidence type="ECO:0000256" key="7">
    <source>
        <dbReference type="ARBA" id="ARBA00022884"/>
    </source>
</evidence>
<evidence type="ECO:0000256" key="3">
    <source>
        <dbReference type="ARBA" id="ARBA00022491"/>
    </source>
</evidence>
<dbReference type="HAMAP" id="MF_01318_A">
    <property type="entry name" value="Ribosomal_uL1_A"/>
    <property type="match status" value="1"/>
</dbReference>
<dbReference type="InterPro" id="IPR023674">
    <property type="entry name" value="Ribosomal_uL1-like"/>
</dbReference>
<keyword evidence="14" id="KW-1185">Reference proteome</keyword>
<dbReference type="Pfam" id="PF00687">
    <property type="entry name" value="Ribosomal_L1"/>
    <property type="match status" value="1"/>
</dbReference>
<dbReference type="GO" id="GO:0019843">
    <property type="term" value="F:rRNA binding"/>
    <property type="evidence" value="ECO:0007669"/>
    <property type="project" value="UniProtKB-UniRule"/>
</dbReference>
<organism evidence="13 14">
    <name type="scientific">Stygiolobus caldivivus</name>
    <dbReference type="NCBI Taxonomy" id="2824673"/>
    <lineage>
        <taxon>Archaea</taxon>
        <taxon>Thermoproteota</taxon>
        <taxon>Thermoprotei</taxon>
        <taxon>Sulfolobales</taxon>
        <taxon>Sulfolobaceae</taxon>
        <taxon>Stygiolobus</taxon>
    </lineage>
</organism>
<evidence type="ECO:0000256" key="12">
    <source>
        <dbReference type="RuleBase" id="RU000659"/>
    </source>
</evidence>
<evidence type="ECO:0000256" key="11">
    <source>
        <dbReference type="HAMAP-Rule" id="MF_01318"/>
    </source>
</evidence>
<evidence type="ECO:0000256" key="9">
    <source>
        <dbReference type="ARBA" id="ARBA00023274"/>
    </source>
</evidence>
<dbReference type="FunFam" id="3.40.50.790:FF:000005">
    <property type="entry name" value="50S ribosomal protein L1"/>
    <property type="match status" value="1"/>
</dbReference>
<dbReference type="AlphaFoldDB" id="A0A8D5U8D4"/>
<evidence type="ECO:0000256" key="6">
    <source>
        <dbReference type="ARBA" id="ARBA00022845"/>
    </source>
</evidence>
<gene>
    <name evidence="11" type="primary">rpl1</name>
    <name evidence="13" type="ORF">KN1_21050</name>
</gene>
<evidence type="ECO:0000256" key="1">
    <source>
        <dbReference type="ARBA" id="ARBA00010531"/>
    </source>
</evidence>
<reference evidence="13 14" key="1">
    <citation type="submission" date="2021-04" db="EMBL/GenBank/DDBJ databases">
        <title>Complete genome sequence of Stygiolobus sp. KN-1.</title>
        <authorList>
            <person name="Nakamura K."/>
            <person name="Sakai H."/>
            <person name="Kurosawa N."/>
        </authorList>
    </citation>
    <scope>NUCLEOTIDE SEQUENCE [LARGE SCALE GENOMIC DNA]</scope>
    <source>
        <strain evidence="13 14">KN-1</strain>
    </source>
</reference>
<evidence type="ECO:0000313" key="13">
    <source>
        <dbReference type="EMBL" id="BCU70808.1"/>
    </source>
</evidence>
<dbReference type="Gene3D" id="3.40.50.790">
    <property type="match status" value="1"/>
</dbReference>
<dbReference type="PROSITE" id="PS01199">
    <property type="entry name" value="RIBOSOMAL_L1"/>
    <property type="match status" value="1"/>
</dbReference>
<dbReference type="GeneID" id="66163835"/>